<keyword evidence="3" id="KW-1185">Reference proteome</keyword>
<reference evidence="2 3" key="1">
    <citation type="submission" date="2017-11" db="EMBL/GenBank/DDBJ databases">
        <title>The genome of Rhizophagus clarus HR1 reveals common genetic basis of auxotrophy among arbuscular mycorrhizal fungi.</title>
        <authorList>
            <person name="Kobayashi Y."/>
        </authorList>
    </citation>
    <scope>NUCLEOTIDE SEQUENCE [LARGE SCALE GENOMIC DNA]</scope>
    <source>
        <strain evidence="2 3">HR1</strain>
    </source>
</reference>
<keyword evidence="1" id="KW-0472">Membrane</keyword>
<keyword evidence="1" id="KW-0812">Transmembrane</keyword>
<accession>A0A2Z6R129</accession>
<feature type="transmembrane region" description="Helical" evidence="1">
    <location>
        <begin position="37"/>
        <end position="56"/>
    </location>
</feature>
<keyword evidence="1" id="KW-1133">Transmembrane helix</keyword>
<feature type="transmembrane region" description="Helical" evidence="1">
    <location>
        <begin position="76"/>
        <end position="97"/>
    </location>
</feature>
<dbReference type="Proteomes" id="UP000247702">
    <property type="component" value="Unassembled WGS sequence"/>
</dbReference>
<evidence type="ECO:0000313" key="2">
    <source>
        <dbReference type="EMBL" id="GBB86366.1"/>
    </source>
</evidence>
<feature type="transmembrane region" description="Helical" evidence="1">
    <location>
        <begin position="126"/>
        <end position="150"/>
    </location>
</feature>
<evidence type="ECO:0000313" key="3">
    <source>
        <dbReference type="Proteomes" id="UP000247702"/>
    </source>
</evidence>
<evidence type="ECO:0000256" key="1">
    <source>
        <dbReference type="SAM" id="Phobius"/>
    </source>
</evidence>
<organism evidence="2 3">
    <name type="scientific">Rhizophagus clarus</name>
    <dbReference type="NCBI Taxonomy" id="94130"/>
    <lineage>
        <taxon>Eukaryota</taxon>
        <taxon>Fungi</taxon>
        <taxon>Fungi incertae sedis</taxon>
        <taxon>Mucoromycota</taxon>
        <taxon>Glomeromycotina</taxon>
        <taxon>Glomeromycetes</taxon>
        <taxon>Glomerales</taxon>
        <taxon>Glomeraceae</taxon>
        <taxon>Rhizophagus</taxon>
    </lineage>
</organism>
<sequence>MYVVNASSKEKKNSKQTIIFFLIRRLIGVSKLKYDKILCISFISIRTSLQIIYITLFQLHVGNIREYEEKAKIARWGYIIVDLMINVFVTTRLILILKEGIQNSKELSKMTEEGSPKSKLFNAVNYWSYLQLVSTLIFNILAVIEIIPWLKYGSVLTIRIFQTFNNIIFSYLITNDKEIVRMIAGETARAKYFNSLVKNPHKKSISISFKNNLKLEDLNESIMSYKKMTFFEWGCMVGLVIDNEELIL</sequence>
<comment type="caution">
    <text evidence="2">The sequence shown here is derived from an EMBL/GenBank/DDBJ whole genome shotgun (WGS) entry which is preliminary data.</text>
</comment>
<gene>
    <name evidence="2" type="ORF">RclHR1_01280003</name>
</gene>
<dbReference type="EMBL" id="BEXD01000313">
    <property type="protein sequence ID" value="GBB86366.1"/>
    <property type="molecule type" value="Genomic_DNA"/>
</dbReference>
<proteinExistence type="predicted"/>
<dbReference type="AlphaFoldDB" id="A0A2Z6R129"/>
<protein>
    <submittedName>
        <fullName evidence="2">Uncharacterized protein</fullName>
    </submittedName>
</protein>
<name>A0A2Z6R129_9GLOM</name>